<organism evidence="3 4">
    <name type="scientific">Caviibacterium pharyngocola</name>
    <dbReference type="NCBI Taxonomy" id="28159"/>
    <lineage>
        <taxon>Bacteria</taxon>
        <taxon>Pseudomonadati</taxon>
        <taxon>Pseudomonadota</taxon>
        <taxon>Gammaproteobacteria</taxon>
        <taxon>Pasteurellales</taxon>
        <taxon>Pasteurellaceae</taxon>
        <taxon>Caviibacterium</taxon>
    </lineage>
</organism>
<dbReference type="AlphaFoldDB" id="A0A2M8RVI8"/>
<comment type="caution">
    <text evidence="3">The sequence shown here is derived from an EMBL/GenBank/DDBJ whole genome shotgun (WGS) entry which is preliminary data.</text>
</comment>
<evidence type="ECO:0000256" key="2">
    <source>
        <dbReference type="SAM" id="Phobius"/>
    </source>
</evidence>
<sequence>MSIENAFKKRNDSVFQLSLTEIAFMLIFILLLLLGWMYFLERDKAEHFKQELQQVENKLNEYSDDRKTVSEVLQLLKLRNANPEEIIFELESLLENSKEIERLKEKLTNQDETLTALSEILAEGKHNKDELVQKLQEVVGFRERIIEHLKEADLQINVNDLNAIEKVLQDSIVLNKQLESMIPENINQEDRQLFTENLLQQLTHQDMRDNAMLKGQVQFLRKKLRDANGGRDYPPCWANEETGAIDYLFRIDILNNGLKVTPAWIPERAEDAANIPNLEKLINKVHSRGQFQALTNAILVESNEKQCRHYVRMKNNVNNLSLFNNSRYTIENVFYKLEIRN</sequence>
<keyword evidence="1" id="KW-0175">Coiled coil</keyword>
<reference evidence="3 4" key="1">
    <citation type="submission" date="2017-11" db="EMBL/GenBank/DDBJ databases">
        <title>Reclassification of Bisgaard taxon 5 as Caviibacterium pharyngocola gen. nov., sp. nov.</title>
        <authorList>
            <person name="Christensen H."/>
        </authorList>
    </citation>
    <scope>NUCLEOTIDE SEQUENCE [LARGE SCALE GENOMIC DNA]</scope>
    <source>
        <strain evidence="3 4">7_3</strain>
    </source>
</reference>
<keyword evidence="2" id="KW-0812">Transmembrane</keyword>
<feature type="coiled-coil region" evidence="1">
    <location>
        <begin position="45"/>
        <end position="120"/>
    </location>
</feature>
<keyword evidence="2" id="KW-1133">Transmembrane helix</keyword>
<dbReference type="RefSeq" id="WP_100296599.1">
    <property type="nucleotide sequence ID" value="NZ_PHGZ01000013.1"/>
</dbReference>
<feature type="transmembrane region" description="Helical" evidence="2">
    <location>
        <begin position="22"/>
        <end position="40"/>
    </location>
</feature>
<keyword evidence="2" id="KW-0472">Membrane</keyword>
<evidence type="ECO:0000313" key="3">
    <source>
        <dbReference type="EMBL" id="PJG82908.1"/>
    </source>
</evidence>
<protein>
    <submittedName>
        <fullName evidence="3">Uncharacterized protein</fullName>
    </submittedName>
</protein>
<gene>
    <name evidence="3" type="ORF">CVP04_05935</name>
</gene>
<dbReference type="EMBL" id="PHGZ01000013">
    <property type="protein sequence ID" value="PJG82908.1"/>
    <property type="molecule type" value="Genomic_DNA"/>
</dbReference>
<proteinExistence type="predicted"/>
<evidence type="ECO:0000313" key="4">
    <source>
        <dbReference type="Proteomes" id="UP000230282"/>
    </source>
</evidence>
<accession>A0A2M8RVI8</accession>
<evidence type="ECO:0000256" key="1">
    <source>
        <dbReference type="SAM" id="Coils"/>
    </source>
</evidence>
<dbReference type="Proteomes" id="UP000230282">
    <property type="component" value="Unassembled WGS sequence"/>
</dbReference>
<name>A0A2M8RVI8_9PAST</name>
<keyword evidence="4" id="KW-1185">Reference proteome</keyword>
<dbReference type="OrthoDB" id="8964707at2"/>